<feature type="transmembrane region" description="Helical" evidence="1">
    <location>
        <begin position="98"/>
        <end position="120"/>
    </location>
</feature>
<accession>A0A545TPE0</accession>
<reference evidence="3 4" key="1">
    <citation type="submission" date="2019-06" db="EMBL/GenBank/DDBJ databases">
        <title>Whole genome sequence for Rhodospirillaceae sp. R148.</title>
        <authorList>
            <person name="Wang G."/>
        </authorList>
    </citation>
    <scope>NUCLEOTIDE SEQUENCE [LARGE SCALE GENOMIC DNA]</scope>
    <source>
        <strain evidence="3 4">R148</strain>
    </source>
</reference>
<dbReference type="GO" id="GO:0004190">
    <property type="term" value="F:aspartic-type endopeptidase activity"/>
    <property type="evidence" value="ECO:0007669"/>
    <property type="project" value="InterPro"/>
</dbReference>
<keyword evidence="4" id="KW-1185">Reference proteome</keyword>
<dbReference type="EMBL" id="VHSH01000005">
    <property type="protein sequence ID" value="TQV79048.1"/>
    <property type="molecule type" value="Genomic_DNA"/>
</dbReference>
<feature type="transmembrane region" description="Helical" evidence="1">
    <location>
        <begin position="6"/>
        <end position="23"/>
    </location>
</feature>
<evidence type="ECO:0000313" key="3">
    <source>
        <dbReference type="EMBL" id="TQV79048.1"/>
    </source>
</evidence>
<feature type="transmembrane region" description="Helical" evidence="1">
    <location>
        <begin position="56"/>
        <end position="78"/>
    </location>
</feature>
<keyword evidence="1" id="KW-0472">Membrane</keyword>
<dbReference type="OrthoDB" id="5329005at2"/>
<dbReference type="Proteomes" id="UP000315252">
    <property type="component" value="Unassembled WGS sequence"/>
</dbReference>
<evidence type="ECO:0000259" key="2">
    <source>
        <dbReference type="Pfam" id="PF01478"/>
    </source>
</evidence>
<dbReference type="Pfam" id="PF01478">
    <property type="entry name" value="Peptidase_A24"/>
    <property type="match status" value="1"/>
</dbReference>
<dbReference type="GO" id="GO:0016020">
    <property type="term" value="C:membrane"/>
    <property type="evidence" value="ECO:0007669"/>
    <property type="project" value="InterPro"/>
</dbReference>
<evidence type="ECO:0000256" key="1">
    <source>
        <dbReference type="SAM" id="Phobius"/>
    </source>
</evidence>
<protein>
    <recommendedName>
        <fullName evidence="2">Prepilin type IV endopeptidase peptidase domain-containing protein</fullName>
    </recommendedName>
</protein>
<comment type="caution">
    <text evidence="3">The sequence shown here is derived from an EMBL/GenBank/DDBJ whole genome shotgun (WGS) entry which is preliminary data.</text>
</comment>
<dbReference type="InterPro" id="IPR000045">
    <property type="entry name" value="Prepilin_IV_endopep_pep"/>
</dbReference>
<evidence type="ECO:0000313" key="4">
    <source>
        <dbReference type="Proteomes" id="UP000315252"/>
    </source>
</evidence>
<gene>
    <name evidence="3" type="ORF">FKG95_15305</name>
</gene>
<keyword evidence="1" id="KW-1133">Transmembrane helix</keyword>
<feature type="transmembrane region" description="Helical" evidence="1">
    <location>
        <begin position="146"/>
        <end position="164"/>
    </location>
</feature>
<dbReference type="RefSeq" id="WP_142897271.1">
    <property type="nucleotide sequence ID" value="NZ_ML660056.1"/>
</dbReference>
<name>A0A545TPE0_9PROT</name>
<sequence length="165" mass="17646">MLNPTLNEVTICLFALIVAVAAYQDIKSFTISNDYSSALVILYPAFVLTSDPSPEWLLALGLSGAVLTFGFVLFAFKLCGGGDVKLFSAASLWAGTDLFIEFALMTAVTGGVIAVSLWLFNRAAHMLPFLPQGLTCDFETFAKKPMPYGAAIALGGVYVAFTLLR</sequence>
<feature type="domain" description="Prepilin type IV endopeptidase peptidase" evidence="2">
    <location>
        <begin position="12"/>
        <end position="115"/>
    </location>
</feature>
<proteinExistence type="predicted"/>
<dbReference type="AlphaFoldDB" id="A0A545TPE0"/>
<dbReference type="Gene3D" id="1.20.120.1220">
    <property type="match status" value="1"/>
</dbReference>
<organism evidence="3 4">
    <name type="scientific">Denitrobaculum tricleocarpae</name>
    <dbReference type="NCBI Taxonomy" id="2591009"/>
    <lineage>
        <taxon>Bacteria</taxon>
        <taxon>Pseudomonadati</taxon>
        <taxon>Pseudomonadota</taxon>
        <taxon>Alphaproteobacteria</taxon>
        <taxon>Rhodospirillales</taxon>
        <taxon>Rhodospirillaceae</taxon>
        <taxon>Denitrobaculum</taxon>
    </lineage>
</organism>
<keyword evidence="1" id="KW-0812">Transmembrane</keyword>